<sequence length="288" mass="30967">LIDNHPSDGGAVGWLWIEHTAIVDYGDFSYDEIRPLGSTYNADYGMGRVYTYNGTFSNRVLFRGGQWDDLSLAGAFAFYLKWDSSDQFASLGFRCTTDTTVTQTYTADGKSGGGNVVVVSSVANAKLTQNINVGSSDSHDFSIIVKDNTSGNVGGEVDSSVGQLYYNGATISTDYYDMDNGWWRLFGTISGSNETREFGLLIKSGKTVVVDDVNLYVPKESTSSGPADPNNIPGWSLYVMAGPNRVGGSNFITGTSGTNSAMAYISNTSHHDDVNLTITKLSPTEMLG</sequence>
<reference evidence="1" key="1">
    <citation type="journal article" date="2014" name="Front. Microbiol.">
        <title>High frequency of phylogenetically diverse reductive dehalogenase-homologous genes in deep subseafloor sedimentary metagenomes.</title>
        <authorList>
            <person name="Kawai M."/>
            <person name="Futagami T."/>
            <person name="Toyoda A."/>
            <person name="Takaki Y."/>
            <person name="Nishi S."/>
            <person name="Hori S."/>
            <person name="Arai W."/>
            <person name="Tsubouchi T."/>
            <person name="Morono Y."/>
            <person name="Uchiyama I."/>
            <person name="Ito T."/>
            <person name="Fujiyama A."/>
            <person name="Inagaki F."/>
            <person name="Takami H."/>
        </authorList>
    </citation>
    <scope>NUCLEOTIDE SEQUENCE</scope>
    <source>
        <strain evidence="1">Expedition CK06-06</strain>
    </source>
</reference>
<feature type="non-terminal residue" evidence="1">
    <location>
        <position position="288"/>
    </location>
</feature>
<evidence type="ECO:0000313" key="1">
    <source>
        <dbReference type="EMBL" id="GAG94822.1"/>
    </source>
</evidence>
<dbReference type="EMBL" id="BART01022313">
    <property type="protein sequence ID" value="GAG94822.1"/>
    <property type="molecule type" value="Genomic_DNA"/>
</dbReference>
<dbReference type="AlphaFoldDB" id="X1CPC8"/>
<comment type="caution">
    <text evidence="1">The sequence shown here is derived from an EMBL/GenBank/DDBJ whole genome shotgun (WGS) entry which is preliminary data.</text>
</comment>
<gene>
    <name evidence="1" type="ORF">S01H4_40876</name>
</gene>
<protein>
    <submittedName>
        <fullName evidence="1">Uncharacterized protein</fullName>
    </submittedName>
</protein>
<organism evidence="1">
    <name type="scientific">marine sediment metagenome</name>
    <dbReference type="NCBI Taxonomy" id="412755"/>
    <lineage>
        <taxon>unclassified sequences</taxon>
        <taxon>metagenomes</taxon>
        <taxon>ecological metagenomes</taxon>
    </lineage>
</organism>
<proteinExistence type="predicted"/>
<feature type="non-terminal residue" evidence="1">
    <location>
        <position position="1"/>
    </location>
</feature>
<accession>X1CPC8</accession>
<name>X1CPC8_9ZZZZ</name>